<feature type="domain" description="Transcription factor IIIC subunit Tfc1/Sfc1 triple barrel" evidence="7">
    <location>
        <begin position="29"/>
        <end position="177"/>
    </location>
</feature>
<protein>
    <recommendedName>
        <fullName evidence="10">Transcription factor IIIC subunit 5 HTH domain-containing protein</fullName>
    </recommendedName>
</protein>
<evidence type="ECO:0000256" key="4">
    <source>
        <dbReference type="ARBA" id="ARBA00023242"/>
    </source>
</evidence>
<dbReference type="OMA" id="PPEYFVR"/>
<dbReference type="STRING" id="717646.M2N4H3"/>
<dbReference type="GO" id="GO:0000127">
    <property type="term" value="C:transcription factor TFIIIC complex"/>
    <property type="evidence" value="ECO:0007669"/>
    <property type="project" value="InterPro"/>
</dbReference>
<dbReference type="RefSeq" id="XP_007678927.1">
    <property type="nucleotide sequence ID" value="XM_007680737.1"/>
</dbReference>
<dbReference type="KEGG" id="bcom:BAUCODRAFT_141325"/>
<dbReference type="PANTHER" id="PTHR13230">
    <property type="entry name" value="GENERAL TRANSCRIPTION FACTOR IIIC, POLYPEPTIDE 5"/>
    <property type="match status" value="1"/>
</dbReference>
<evidence type="ECO:0008006" key="10">
    <source>
        <dbReference type="Google" id="ProtNLM"/>
    </source>
</evidence>
<dbReference type="eggNOG" id="KOG2473">
    <property type="taxonomic scope" value="Eukaryota"/>
</dbReference>
<keyword evidence="3" id="KW-0804">Transcription</keyword>
<dbReference type="GO" id="GO:0001003">
    <property type="term" value="F:RNA polymerase III type 2 promoter sequence-specific DNA binding"/>
    <property type="evidence" value="ECO:0007669"/>
    <property type="project" value="TreeGrafter"/>
</dbReference>
<evidence type="ECO:0000313" key="8">
    <source>
        <dbReference type="EMBL" id="EMC93914.1"/>
    </source>
</evidence>
<dbReference type="EMBL" id="KB445559">
    <property type="protein sequence ID" value="EMC93914.1"/>
    <property type="molecule type" value="Genomic_DNA"/>
</dbReference>
<evidence type="ECO:0000256" key="3">
    <source>
        <dbReference type="ARBA" id="ARBA00023163"/>
    </source>
</evidence>
<evidence type="ECO:0000256" key="1">
    <source>
        <dbReference type="ARBA" id="ARBA00004123"/>
    </source>
</evidence>
<name>M2N4H3_BAUPA</name>
<accession>M2N4H3</accession>
<dbReference type="Pfam" id="PF17682">
    <property type="entry name" value="Tau95_N"/>
    <property type="match status" value="1"/>
</dbReference>
<evidence type="ECO:0000259" key="6">
    <source>
        <dbReference type="Pfam" id="PF09734"/>
    </source>
</evidence>
<dbReference type="PANTHER" id="PTHR13230:SF5">
    <property type="entry name" value="GENERAL TRANSCRIPTION FACTOR 3C POLYPEPTIDE 5"/>
    <property type="match status" value="1"/>
</dbReference>
<dbReference type="InterPro" id="IPR040454">
    <property type="entry name" value="TF_IIIC_Tfc1/Sfc1"/>
</dbReference>
<feature type="domain" description="Transcription factor IIIC subunit 5 HTH" evidence="6">
    <location>
        <begin position="218"/>
        <end position="366"/>
    </location>
</feature>
<reference evidence="8 9" key="1">
    <citation type="journal article" date="2012" name="PLoS Pathog.">
        <title>Diverse lifestyles and strategies of plant pathogenesis encoded in the genomes of eighteen Dothideomycetes fungi.</title>
        <authorList>
            <person name="Ohm R.A."/>
            <person name="Feau N."/>
            <person name="Henrissat B."/>
            <person name="Schoch C.L."/>
            <person name="Horwitz B.A."/>
            <person name="Barry K.W."/>
            <person name="Condon B.J."/>
            <person name="Copeland A.C."/>
            <person name="Dhillon B."/>
            <person name="Glaser F."/>
            <person name="Hesse C.N."/>
            <person name="Kosti I."/>
            <person name="LaButti K."/>
            <person name="Lindquist E.A."/>
            <person name="Lucas S."/>
            <person name="Salamov A.A."/>
            <person name="Bradshaw R.E."/>
            <person name="Ciuffetti L."/>
            <person name="Hamelin R.C."/>
            <person name="Kema G.H.J."/>
            <person name="Lawrence C."/>
            <person name="Scott J.A."/>
            <person name="Spatafora J.W."/>
            <person name="Turgeon B.G."/>
            <person name="de Wit P.J.G.M."/>
            <person name="Zhong S."/>
            <person name="Goodwin S.B."/>
            <person name="Grigoriev I.V."/>
        </authorList>
    </citation>
    <scope>NUCLEOTIDE SEQUENCE [LARGE SCALE GENOMIC DNA]</scope>
    <source>
        <strain evidence="8 9">UAMH 10762</strain>
    </source>
</reference>
<dbReference type="Proteomes" id="UP000011761">
    <property type="component" value="Unassembled WGS sequence"/>
</dbReference>
<organism evidence="8 9">
    <name type="scientific">Baudoinia panamericana (strain UAMH 10762)</name>
    <name type="common">Angels' share fungus</name>
    <name type="synonym">Baudoinia compniacensis (strain UAMH 10762)</name>
    <dbReference type="NCBI Taxonomy" id="717646"/>
    <lineage>
        <taxon>Eukaryota</taxon>
        <taxon>Fungi</taxon>
        <taxon>Dikarya</taxon>
        <taxon>Ascomycota</taxon>
        <taxon>Pezizomycotina</taxon>
        <taxon>Dothideomycetes</taxon>
        <taxon>Dothideomycetidae</taxon>
        <taxon>Mycosphaerellales</taxon>
        <taxon>Teratosphaeriaceae</taxon>
        <taxon>Baudoinia</taxon>
    </lineage>
</organism>
<evidence type="ECO:0000259" key="7">
    <source>
        <dbReference type="Pfam" id="PF17682"/>
    </source>
</evidence>
<evidence type="ECO:0000256" key="5">
    <source>
        <dbReference type="SAM" id="MobiDB-lite"/>
    </source>
</evidence>
<dbReference type="InterPro" id="IPR019136">
    <property type="entry name" value="TF_IIIC_su-5_HTH"/>
</dbReference>
<comment type="subcellular location">
    <subcellularLocation>
        <location evidence="1">Nucleus</location>
    </subcellularLocation>
</comment>
<dbReference type="HOGENOM" id="CLU_016809_3_0_1"/>
<dbReference type="Gene3D" id="3.30.200.160">
    <property type="entry name" value="TFIIIC, subcomplex tauA, subunit Sfc1, barrel domain"/>
    <property type="match status" value="1"/>
</dbReference>
<evidence type="ECO:0000313" key="9">
    <source>
        <dbReference type="Proteomes" id="UP000011761"/>
    </source>
</evidence>
<dbReference type="AlphaFoldDB" id="M2N4H3"/>
<proteinExistence type="predicted"/>
<dbReference type="InterPro" id="IPR041499">
    <property type="entry name" value="Tfc1/Sfc1_N"/>
</dbReference>
<dbReference type="GO" id="GO:0001002">
    <property type="term" value="F:RNA polymerase III type 1 promoter sequence-specific DNA binding"/>
    <property type="evidence" value="ECO:0007669"/>
    <property type="project" value="TreeGrafter"/>
</dbReference>
<dbReference type="Pfam" id="PF09734">
    <property type="entry name" value="Tau95"/>
    <property type="match status" value="1"/>
</dbReference>
<evidence type="ECO:0000256" key="2">
    <source>
        <dbReference type="ARBA" id="ARBA00023125"/>
    </source>
</evidence>
<dbReference type="GeneID" id="19108400"/>
<feature type="region of interest" description="Disordered" evidence="5">
    <location>
        <begin position="534"/>
        <end position="564"/>
    </location>
</feature>
<dbReference type="InterPro" id="IPR042536">
    <property type="entry name" value="TFIIIC_tauA_Sfc1"/>
</dbReference>
<keyword evidence="4" id="KW-0539">Nucleus</keyword>
<dbReference type="GO" id="GO:0005634">
    <property type="term" value="C:nucleus"/>
    <property type="evidence" value="ECO:0007669"/>
    <property type="project" value="UniProtKB-SubCell"/>
</dbReference>
<keyword evidence="9" id="KW-1185">Reference proteome</keyword>
<gene>
    <name evidence="8" type="ORF">BAUCODRAFT_141325</name>
</gene>
<dbReference type="OrthoDB" id="5598268at2759"/>
<sequence length="601" mass="66863">MAVPDNWPVDEQSVPQVAPTYSVPSSMIVSIEHPCIVRNFHNGIKSLGGEAQIKHVLEHRVGDSTIKVPERQAKLPEPVIGCSLRPHDPLAKKLASTAIETRNVLVRVTVPKWTGRKRKRGSDEPFTEHDAAATHSVSLKAPELLRRMRDNEGKYSIEPVGVITETHKFRAQADFQMYMGDLPIMQNFKHHVISSRYEDLAKFRMNIEPGVTKNVSISLPPSFIANDQPYRYEYQQAPGVVYSFDEHGQPTSSNAHPPPRRIMTSLAPDAQDVPLGPPPDLKVTSKSPVHLNQAVGDIAKYLETRPMVTKRVLGNVFPQYPEGTIKEATQWLGYSFSAGPFRDTLIKYGLDPRTDPKYRFYQICVFALGGNLPPPSSQPSRTKSKAFRHAINTNINKNSLPHIFDGKTPATDGGKMWQVCDVTEPLLHRLLQTDDVRTECDAHINGWYKGGTMAKVRIIMRDMILCTHNGEEQSEELYQMLAELPDELTAENEEEARTTTVNGGELNEKALDMVREYRNLAKWSEAATNRRLKAAARPGEGGRGRMSEQVVTPRTDGVDGGDIGLGRYDELDGTGGFEANMDDIQDLDIGATPLAEVSGEK</sequence>
<keyword evidence="2" id="KW-0238">DNA-binding</keyword>
<dbReference type="GO" id="GO:0006384">
    <property type="term" value="P:transcription initiation at RNA polymerase III promoter"/>
    <property type="evidence" value="ECO:0007669"/>
    <property type="project" value="InterPro"/>
</dbReference>